<feature type="transmembrane region" description="Helical" evidence="10">
    <location>
        <begin position="691"/>
        <end position="709"/>
    </location>
</feature>
<dbReference type="NCBIfam" id="TIGR00728">
    <property type="entry name" value="OPT_sfam"/>
    <property type="match status" value="1"/>
</dbReference>
<evidence type="ECO:0000256" key="10">
    <source>
        <dbReference type="SAM" id="Phobius"/>
    </source>
</evidence>
<feature type="transmembrane region" description="Helical" evidence="10">
    <location>
        <begin position="463"/>
        <end position="482"/>
    </location>
</feature>
<evidence type="ECO:0000256" key="6">
    <source>
        <dbReference type="ARBA" id="ARBA00022927"/>
    </source>
</evidence>
<feature type="transmembrane region" description="Helical" evidence="10">
    <location>
        <begin position="494"/>
        <end position="516"/>
    </location>
</feature>
<dbReference type="GO" id="GO:0016020">
    <property type="term" value="C:membrane"/>
    <property type="evidence" value="ECO:0007669"/>
    <property type="project" value="UniProtKB-SubCell"/>
</dbReference>
<dbReference type="GeneID" id="37012870"/>
<evidence type="ECO:0000256" key="4">
    <source>
        <dbReference type="ARBA" id="ARBA00022692"/>
    </source>
</evidence>
<name>A0A316U973_9BASI</name>
<feature type="transmembrane region" description="Helical" evidence="10">
    <location>
        <begin position="297"/>
        <end position="317"/>
    </location>
</feature>
<dbReference type="InterPro" id="IPR004648">
    <property type="entry name" value="Oligpept_transpt"/>
</dbReference>
<keyword evidence="12" id="KW-1185">Reference proteome</keyword>
<comment type="similarity">
    <text evidence="2">Belongs to the oligopeptide OPT transporter family.</text>
</comment>
<keyword evidence="7 10" id="KW-1133">Transmembrane helix</keyword>
<dbReference type="EMBL" id="KZ819326">
    <property type="protein sequence ID" value="PWN20933.1"/>
    <property type="molecule type" value="Genomic_DNA"/>
</dbReference>
<keyword evidence="5" id="KW-0571">Peptide transport</keyword>
<feature type="transmembrane region" description="Helical" evidence="10">
    <location>
        <begin position="227"/>
        <end position="242"/>
    </location>
</feature>
<feature type="transmembrane region" description="Helical" evidence="10">
    <location>
        <begin position="631"/>
        <end position="654"/>
    </location>
</feature>
<keyword evidence="3" id="KW-0813">Transport</keyword>
<feature type="region of interest" description="Disordered" evidence="9">
    <location>
        <begin position="1"/>
        <end position="57"/>
    </location>
</feature>
<feature type="transmembrane region" description="Helical" evidence="10">
    <location>
        <begin position="109"/>
        <end position="129"/>
    </location>
</feature>
<reference evidence="11 12" key="1">
    <citation type="journal article" date="2018" name="Mol. Biol. Evol.">
        <title>Broad Genomic Sampling Reveals a Smut Pathogenic Ancestry of the Fungal Clade Ustilaginomycotina.</title>
        <authorList>
            <person name="Kijpornyongpan T."/>
            <person name="Mondo S.J."/>
            <person name="Barry K."/>
            <person name="Sandor L."/>
            <person name="Lee J."/>
            <person name="Lipzen A."/>
            <person name="Pangilinan J."/>
            <person name="LaButti K."/>
            <person name="Hainaut M."/>
            <person name="Henrissat B."/>
            <person name="Grigoriev I.V."/>
            <person name="Spatafora J.W."/>
            <person name="Aime M.C."/>
        </authorList>
    </citation>
    <scope>NUCLEOTIDE SEQUENCE [LARGE SCALE GENOMIC DNA]</scope>
    <source>
        <strain evidence="11 12">MCA 4718</strain>
    </source>
</reference>
<feature type="transmembrane region" description="Helical" evidence="10">
    <location>
        <begin position="337"/>
        <end position="358"/>
    </location>
</feature>
<proteinExistence type="inferred from homology"/>
<dbReference type="GO" id="GO:0035673">
    <property type="term" value="F:oligopeptide transmembrane transporter activity"/>
    <property type="evidence" value="ECO:0007669"/>
    <property type="project" value="InterPro"/>
</dbReference>
<dbReference type="AlphaFoldDB" id="A0A316U973"/>
<evidence type="ECO:0000313" key="11">
    <source>
        <dbReference type="EMBL" id="PWN20933.1"/>
    </source>
</evidence>
<evidence type="ECO:0000313" key="12">
    <source>
        <dbReference type="Proteomes" id="UP000245942"/>
    </source>
</evidence>
<feature type="transmembrane region" description="Helical" evidence="10">
    <location>
        <begin position="254"/>
        <end position="276"/>
    </location>
</feature>
<feature type="transmembrane region" description="Helical" evidence="10">
    <location>
        <begin position="196"/>
        <end position="215"/>
    </location>
</feature>
<feature type="transmembrane region" description="Helical" evidence="10">
    <location>
        <begin position="408"/>
        <end position="430"/>
    </location>
</feature>
<evidence type="ECO:0000256" key="2">
    <source>
        <dbReference type="ARBA" id="ARBA00008807"/>
    </source>
</evidence>
<gene>
    <name evidence="11" type="ORF">BCV69DRAFT_277083</name>
</gene>
<dbReference type="RefSeq" id="XP_025348093.1">
    <property type="nucleotide sequence ID" value="XM_025491136.1"/>
</dbReference>
<feature type="compositionally biased region" description="Basic and acidic residues" evidence="9">
    <location>
        <begin position="23"/>
        <end position="56"/>
    </location>
</feature>
<feature type="transmembrane region" description="Helical" evidence="10">
    <location>
        <begin position="721"/>
        <end position="744"/>
    </location>
</feature>
<dbReference type="Proteomes" id="UP000245942">
    <property type="component" value="Unassembled WGS sequence"/>
</dbReference>
<feature type="transmembrane region" description="Helical" evidence="10">
    <location>
        <begin position="79"/>
        <end position="97"/>
    </location>
</feature>
<comment type="subcellular location">
    <subcellularLocation>
        <location evidence="1">Membrane</location>
        <topology evidence="1">Multi-pass membrane protein</topology>
    </subcellularLocation>
</comment>
<sequence length="774" mass="85983">MSVPSAMVQHDTSGFPHLNQDPSGKDDLSTHRVDSNTDDEKAVSSEEPDRGPEREPVIQTGKDVSAFVVSLRDDGDPPLTLRCLIIGTAVMICNCAVTQVYSAKPVSLSFSNVFVILLTWVSLLLWHVIMPKESWVDNVAWLSFLQPVFRFVNPGPIGIKEHVVATIIAASGLNGDAGPDVLATIKLFYGSTITPLMTILGLFSISLIGVGFVGLLRPLLIYPSEMVYWYTLPMIAVFQMLHQEKAEEKKRLKIFCWLFAGTFCWEPVVAYIAPWLNGISIPCLASMGAPMKIRKHIARLFGGASANQGLGLFSISLDPQYVTPSTYAGFPLKWQTSYWIGTMMGSFLMVALFYANAFNAKDFPFMSSSLFLANGTIYPTDEVFLGANVEMDKGMYDLYGAPRLTASALWAFLCQAAAIGALITHVAIFWSRDLWGFIKETRDGTQHDPHFQAMRRYTEVPQWWYLICVVTAVAAAYMTVCLSNTTLPAWGLTIALLCGMVIAPFSAVIYASYGSAVATNSISKMVAGGIHGGRPVANLWFSCWCHQIVNLLVSLSDYQKLAQYLKIPWRVMFMVQIYGTLLGAYFNWWIISMIIDNKREILLDPIGNNQWSGAYYQGLNAQAVEWALAKYVFAFGSGLHYEIVPLGLLIGALIPPIHWVAKRYIPYIRSLGDLITTPLFIYYLQGSSGGINSYVFSTIVLGAYMQLYLRVYRPRIFREYCYLLSAAVDGAAQIMGFMLSFFLFGGTGTPHYFPTWFGNPDGSPDHCVSTRTYE</sequence>
<protein>
    <submittedName>
        <fullName evidence="11">Putative OPT peptide transporter Mtd1</fullName>
    </submittedName>
</protein>
<evidence type="ECO:0000256" key="7">
    <source>
        <dbReference type="ARBA" id="ARBA00022989"/>
    </source>
</evidence>
<accession>A0A316U973</accession>
<dbReference type="OrthoDB" id="9986677at2759"/>
<evidence type="ECO:0000256" key="1">
    <source>
        <dbReference type="ARBA" id="ARBA00004141"/>
    </source>
</evidence>
<dbReference type="InterPro" id="IPR004813">
    <property type="entry name" value="OPT"/>
</dbReference>
<organism evidence="11 12">
    <name type="scientific">Pseudomicrostroma glucosiphilum</name>
    <dbReference type="NCBI Taxonomy" id="1684307"/>
    <lineage>
        <taxon>Eukaryota</taxon>
        <taxon>Fungi</taxon>
        <taxon>Dikarya</taxon>
        <taxon>Basidiomycota</taxon>
        <taxon>Ustilaginomycotina</taxon>
        <taxon>Exobasidiomycetes</taxon>
        <taxon>Microstromatales</taxon>
        <taxon>Microstromatales incertae sedis</taxon>
        <taxon>Pseudomicrostroma</taxon>
    </lineage>
</organism>
<keyword evidence="4 10" id="KW-0812">Transmembrane</keyword>
<dbReference type="Pfam" id="PF03169">
    <property type="entry name" value="OPT"/>
    <property type="match status" value="1"/>
</dbReference>
<feature type="transmembrane region" description="Helical" evidence="10">
    <location>
        <begin position="567"/>
        <end position="591"/>
    </location>
</feature>
<evidence type="ECO:0000256" key="3">
    <source>
        <dbReference type="ARBA" id="ARBA00022448"/>
    </source>
</evidence>
<evidence type="ECO:0000256" key="9">
    <source>
        <dbReference type="SAM" id="MobiDB-lite"/>
    </source>
</evidence>
<evidence type="ECO:0000256" key="8">
    <source>
        <dbReference type="ARBA" id="ARBA00023136"/>
    </source>
</evidence>
<dbReference type="PANTHER" id="PTHR22601">
    <property type="entry name" value="ISP4 LIKE PROTEIN"/>
    <property type="match status" value="1"/>
</dbReference>
<dbReference type="GO" id="GO:0015031">
    <property type="term" value="P:protein transport"/>
    <property type="evidence" value="ECO:0007669"/>
    <property type="project" value="UniProtKB-KW"/>
</dbReference>
<evidence type="ECO:0000256" key="5">
    <source>
        <dbReference type="ARBA" id="ARBA00022856"/>
    </source>
</evidence>
<keyword evidence="8 10" id="KW-0472">Membrane</keyword>
<keyword evidence="6" id="KW-0653">Protein transport</keyword>